<feature type="compositionally biased region" description="Acidic residues" evidence="1">
    <location>
        <begin position="179"/>
        <end position="191"/>
    </location>
</feature>
<proteinExistence type="predicted"/>
<dbReference type="InterPro" id="IPR036514">
    <property type="entry name" value="SGNH_hydro_sf"/>
</dbReference>
<evidence type="ECO:0000313" key="4">
    <source>
        <dbReference type="Proteomes" id="UP000515163"/>
    </source>
</evidence>
<evidence type="ECO:0000259" key="3">
    <source>
        <dbReference type="Pfam" id="PF13472"/>
    </source>
</evidence>
<dbReference type="AlphaFoldDB" id="A0A6P8IIJ8"/>
<feature type="region of interest" description="Disordered" evidence="1">
    <location>
        <begin position="172"/>
        <end position="244"/>
    </location>
</feature>
<dbReference type="GeneID" id="116301560"/>
<evidence type="ECO:0000259" key="2">
    <source>
        <dbReference type="Pfam" id="PF10571"/>
    </source>
</evidence>
<name>A0A6P8IIJ8_ACTTE</name>
<dbReference type="Proteomes" id="UP000515163">
    <property type="component" value="Unplaced"/>
</dbReference>
<feature type="domain" description="SGNH hydrolase-type esterase" evidence="3">
    <location>
        <begin position="294"/>
        <end position="400"/>
    </location>
</feature>
<sequence>MVLKKCPDCGQNLGIACKTCSCGHVFISKKLLQSTEQEKEGNDEETTTGECKDDRVVVEHGSHDDENNQATDTDYEELISFREAQITINDRLDVTLADVIADQDDLKKDSRSFFDKIMGEITSLKVVMDDKLAEVTESLERKFEKIVKEQGKRINTLETQVKILETKIKGLEENKESDSSESEDDESESDSQDSVINVSTISTQNRFDPLQNHPPENDYNQQERENTCTPTGNNKQQSEADDESNILIMSDSMMKGIIEKKLSVKNHIKKEYVRGGTAEMINFIANFESERQYNQIVVHTGTNDIFKKSLDEINKNIEEIVQKCKSRWPNAKIILSGIIFHRYNNTKNDIIDTVNSATQRLCQSEGNHAVQYMNNDHIATLKDGSIDQEVYYDNLHLNSEKGMRKLAANLKKYLNLNRRIKDDRKVPRRQIRNENYQRFKGPSYYRNTRSQYGQHWPKSTFSEYGNRSTHEGLWKALQPLANWI</sequence>
<protein>
    <submittedName>
        <fullName evidence="5">Uncharacterized protein LOC116301560</fullName>
    </submittedName>
</protein>
<organism evidence="4 5">
    <name type="scientific">Actinia tenebrosa</name>
    <name type="common">Australian red waratah sea anemone</name>
    <dbReference type="NCBI Taxonomy" id="6105"/>
    <lineage>
        <taxon>Eukaryota</taxon>
        <taxon>Metazoa</taxon>
        <taxon>Cnidaria</taxon>
        <taxon>Anthozoa</taxon>
        <taxon>Hexacorallia</taxon>
        <taxon>Actiniaria</taxon>
        <taxon>Actiniidae</taxon>
        <taxon>Actinia</taxon>
    </lineage>
</organism>
<dbReference type="KEGG" id="aten:116301560"/>
<feature type="compositionally biased region" description="Polar residues" evidence="1">
    <location>
        <begin position="195"/>
        <end position="206"/>
    </location>
</feature>
<dbReference type="RefSeq" id="XP_031566500.1">
    <property type="nucleotide sequence ID" value="XM_031710640.1"/>
</dbReference>
<gene>
    <name evidence="5" type="primary">LOC116301560</name>
</gene>
<accession>A0A6P8IIJ8</accession>
<dbReference type="InterPro" id="IPR013830">
    <property type="entry name" value="SGNH_hydro"/>
</dbReference>
<dbReference type="Gene3D" id="3.40.50.1110">
    <property type="entry name" value="SGNH hydrolase"/>
    <property type="match status" value="1"/>
</dbReference>
<dbReference type="OrthoDB" id="5981040at2759"/>
<reference evidence="5" key="1">
    <citation type="submission" date="2025-08" db="UniProtKB">
        <authorList>
            <consortium name="RefSeq"/>
        </authorList>
    </citation>
    <scope>IDENTIFICATION</scope>
    <source>
        <tissue evidence="5">Tentacle</tissue>
    </source>
</reference>
<keyword evidence="4" id="KW-1185">Reference proteome</keyword>
<evidence type="ECO:0000256" key="1">
    <source>
        <dbReference type="SAM" id="MobiDB-lite"/>
    </source>
</evidence>
<dbReference type="Pfam" id="PF13472">
    <property type="entry name" value="Lipase_GDSL_2"/>
    <property type="match status" value="1"/>
</dbReference>
<evidence type="ECO:0000313" key="5">
    <source>
        <dbReference type="RefSeq" id="XP_031566500.1"/>
    </source>
</evidence>
<dbReference type="InParanoid" id="A0A6P8IIJ8"/>
<feature type="compositionally biased region" description="Polar residues" evidence="1">
    <location>
        <begin position="227"/>
        <end position="237"/>
    </location>
</feature>
<dbReference type="SUPFAM" id="SSF52266">
    <property type="entry name" value="SGNH hydrolase"/>
    <property type="match status" value="1"/>
</dbReference>
<dbReference type="InterPro" id="IPR018886">
    <property type="entry name" value="UPF0547"/>
</dbReference>
<feature type="non-terminal residue" evidence="5">
    <location>
        <position position="484"/>
    </location>
</feature>
<feature type="domain" description="UPF0547" evidence="2">
    <location>
        <begin position="4"/>
        <end position="28"/>
    </location>
</feature>
<dbReference type="Pfam" id="PF10571">
    <property type="entry name" value="UPF0547"/>
    <property type="match status" value="1"/>
</dbReference>